<evidence type="ECO:0000313" key="1">
    <source>
        <dbReference type="EMBL" id="RZU47143.1"/>
    </source>
</evidence>
<accession>A0A4Q7ZB26</accession>
<dbReference type="RefSeq" id="WP_242610211.1">
    <property type="nucleotide sequence ID" value="NZ_SHKX01000011.1"/>
</dbReference>
<dbReference type="AlphaFoldDB" id="A0A4Q7ZB26"/>
<reference evidence="1 2" key="1">
    <citation type="submission" date="2019-02" db="EMBL/GenBank/DDBJ databases">
        <title>Genomic Encyclopedia of Type Strains, Phase IV (KMG-IV): sequencing the most valuable type-strain genomes for metagenomic binning, comparative biology and taxonomic classification.</title>
        <authorList>
            <person name="Goeker M."/>
        </authorList>
    </citation>
    <scope>NUCLEOTIDE SEQUENCE [LARGE SCALE GENOMIC DNA]</scope>
    <source>
        <strain evidence="1 2">DSM 105135</strain>
    </source>
</reference>
<evidence type="ECO:0000313" key="2">
    <source>
        <dbReference type="Proteomes" id="UP000292423"/>
    </source>
</evidence>
<dbReference type="Proteomes" id="UP000292423">
    <property type="component" value="Unassembled WGS sequence"/>
</dbReference>
<gene>
    <name evidence="1" type="ORF">EV700_1535</name>
</gene>
<name>A0A4Q7ZB26_9GAMM</name>
<protein>
    <submittedName>
        <fullName evidence="1">Uncharacterized protein</fullName>
    </submittedName>
</protein>
<dbReference type="InterPro" id="IPR027417">
    <property type="entry name" value="P-loop_NTPase"/>
</dbReference>
<keyword evidence="2" id="KW-1185">Reference proteome</keyword>
<dbReference type="SUPFAM" id="SSF52540">
    <property type="entry name" value="P-loop containing nucleoside triphosphate hydrolases"/>
    <property type="match status" value="1"/>
</dbReference>
<organism evidence="1 2">
    <name type="scientific">Fluviicoccus keumensis</name>
    <dbReference type="NCBI Taxonomy" id="1435465"/>
    <lineage>
        <taxon>Bacteria</taxon>
        <taxon>Pseudomonadati</taxon>
        <taxon>Pseudomonadota</taxon>
        <taxon>Gammaproteobacteria</taxon>
        <taxon>Moraxellales</taxon>
        <taxon>Moraxellaceae</taxon>
        <taxon>Fluviicoccus</taxon>
    </lineage>
</organism>
<dbReference type="EMBL" id="SHKX01000011">
    <property type="protein sequence ID" value="RZU47143.1"/>
    <property type="molecule type" value="Genomic_DNA"/>
</dbReference>
<proteinExistence type="predicted"/>
<sequence length="631" mass="69831">MTEPQINSTDSTSLPSSAWVRFLRSYGPTPNNANLFDEYVSNALKRAKVQPITLPSPMLEDIKKRLADGKPGSLLIAGTAGDGKTYHCRSLWTFLGGEPRDWSENSAIKELELVDGRRAVFVKDLSELDDSQSDRALGLLENSVFGGEDKTFVVVAANHGQILERLRDLGSRQRRVHPLRKPIQDAFLRSGEALDRLAIFDLSQTTHRHSLEKVLSAVARHPEWENCAQCPLQAEGRTCSILENRSRLLGISDSGRFARRLGDLVEISRLNGWHLPVRDMLALVSNMILGHKDAKEGLMACADVARIQDGQLTEQGSLYDNVFGSNLSRRRAMDRPVFKALSLFGIGDETTNGADGLLVYGNDDVRLGATFAKLVANDQIYGGTSAFVAAQRRYLEGDEIARLDSGASEFLKRLESQRRRLYFTLPEEEVDYNFWGMTAFRFAGDYLDVTAALRDKKAINEAIRARLVRGLNRVMSGLLIENNEMIFVASSGGFTQSKVSVLCDTEVSARRSGGVGMTVKIDPLTERPMLDVSLAREAGNSVRFSLTPVRFEFLCRVAEGALPGSFSNECLEDMLAFKAKLLRKAELIRVQSLGDEDDEPSTGDDTLTLKFIEIEQDGHGFSRPVTVKVSS</sequence>
<comment type="caution">
    <text evidence="1">The sequence shown here is derived from an EMBL/GenBank/DDBJ whole genome shotgun (WGS) entry which is preliminary data.</text>
</comment>